<dbReference type="InterPro" id="IPR053745">
    <property type="entry name" value="Viral_Tail_Comp_sf"/>
</dbReference>
<name>A0A1H3W4X8_9BACT</name>
<evidence type="ECO:0008006" key="3">
    <source>
        <dbReference type="Google" id="ProtNLM"/>
    </source>
</evidence>
<dbReference type="RefSeq" id="WP_091393107.1">
    <property type="nucleotide sequence ID" value="NZ_FNQY01000002.1"/>
</dbReference>
<organism evidence="1 2">
    <name type="scientific">Arachidicoccus rhizosphaerae</name>
    <dbReference type="NCBI Taxonomy" id="551991"/>
    <lineage>
        <taxon>Bacteria</taxon>
        <taxon>Pseudomonadati</taxon>
        <taxon>Bacteroidota</taxon>
        <taxon>Chitinophagia</taxon>
        <taxon>Chitinophagales</taxon>
        <taxon>Chitinophagaceae</taxon>
        <taxon>Arachidicoccus</taxon>
    </lineage>
</organism>
<evidence type="ECO:0000313" key="1">
    <source>
        <dbReference type="EMBL" id="SDZ82179.1"/>
    </source>
</evidence>
<dbReference type="STRING" id="551991.SAMN05192529_102139"/>
<keyword evidence="2" id="KW-1185">Reference proteome</keyword>
<accession>A0A1H3W4X8</accession>
<dbReference type="Gene3D" id="3.30.2000.30">
    <property type="match status" value="1"/>
</dbReference>
<dbReference type="EMBL" id="FNQY01000002">
    <property type="protein sequence ID" value="SDZ82179.1"/>
    <property type="molecule type" value="Genomic_DNA"/>
</dbReference>
<dbReference type="AlphaFoldDB" id="A0A1H3W4X8"/>
<reference evidence="1 2" key="1">
    <citation type="submission" date="2016-10" db="EMBL/GenBank/DDBJ databases">
        <authorList>
            <person name="de Groot N.N."/>
        </authorList>
    </citation>
    <scope>NUCLEOTIDE SEQUENCE [LARGE SCALE GENOMIC DNA]</scope>
    <source>
        <strain evidence="1 2">Vu-144</strain>
    </source>
</reference>
<evidence type="ECO:0000313" key="2">
    <source>
        <dbReference type="Proteomes" id="UP000199041"/>
    </source>
</evidence>
<sequence length="150" mass="16749">MIDADYKLRTEYYRLLNGNVKYLSNNVPVFDDYANISTPAPYVVIAGINGNDGTDKVHFGHNLTVTVDIVTEFDKGSTDSRYQCDMISGEVTKILLPKVACGSNFNLFPDFQSISAKRVNSQSLTEESDTKKVYRKVIQISHTIKQLSDG</sequence>
<dbReference type="Proteomes" id="UP000199041">
    <property type="component" value="Unassembled WGS sequence"/>
</dbReference>
<dbReference type="OrthoDB" id="965011at2"/>
<gene>
    <name evidence="1" type="ORF">SAMN05192529_102139</name>
</gene>
<protein>
    <recommendedName>
        <fullName evidence="3">DUF3168 domain-containing protein</fullName>
    </recommendedName>
</protein>
<proteinExistence type="predicted"/>